<feature type="transmembrane region" description="Helical" evidence="12">
    <location>
        <begin position="196"/>
        <end position="216"/>
    </location>
</feature>
<protein>
    <submittedName>
        <fullName evidence="13">Cytochrome d ubiquinol oxidase subunit II</fullName>
    </submittedName>
</protein>
<evidence type="ECO:0000313" key="13">
    <source>
        <dbReference type="EMBL" id="QPC84593.1"/>
    </source>
</evidence>
<evidence type="ECO:0000256" key="1">
    <source>
        <dbReference type="ARBA" id="ARBA00004651"/>
    </source>
</evidence>
<feature type="transmembrane region" description="Helical" evidence="12">
    <location>
        <begin position="255"/>
        <end position="280"/>
    </location>
</feature>
<dbReference type="RefSeq" id="WP_195172656.1">
    <property type="nucleotide sequence ID" value="NZ_CP062983.1"/>
</dbReference>
<evidence type="ECO:0000256" key="4">
    <source>
        <dbReference type="ARBA" id="ARBA00022475"/>
    </source>
</evidence>
<name>A0A7S8ED79_9CHLR</name>
<keyword evidence="7" id="KW-0479">Metal-binding</keyword>
<dbReference type="NCBIfam" id="TIGR00203">
    <property type="entry name" value="cydB"/>
    <property type="match status" value="1"/>
</dbReference>
<evidence type="ECO:0000256" key="9">
    <source>
        <dbReference type="ARBA" id="ARBA00022989"/>
    </source>
</evidence>
<keyword evidence="3" id="KW-0813">Transport</keyword>
<evidence type="ECO:0000256" key="10">
    <source>
        <dbReference type="ARBA" id="ARBA00023004"/>
    </source>
</evidence>
<keyword evidence="5" id="KW-0349">Heme</keyword>
<keyword evidence="6 12" id="KW-0812">Transmembrane</keyword>
<proteinExistence type="inferred from homology"/>
<feature type="transmembrane region" description="Helical" evidence="12">
    <location>
        <begin position="6"/>
        <end position="38"/>
    </location>
</feature>
<evidence type="ECO:0000256" key="3">
    <source>
        <dbReference type="ARBA" id="ARBA00022448"/>
    </source>
</evidence>
<accession>A0A7S8ED79</accession>
<comment type="similarity">
    <text evidence="2">Belongs to the cytochrome ubiquinol oxidase subunit 2 family.</text>
</comment>
<feature type="transmembrane region" description="Helical" evidence="12">
    <location>
        <begin position="228"/>
        <end position="248"/>
    </location>
</feature>
<organism evidence="13 14">
    <name type="scientific">Phototrophicus methaneseepsis</name>
    <dbReference type="NCBI Taxonomy" id="2710758"/>
    <lineage>
        <taxon>Bacteria</taxon>
        <taxon>Bacillati</taxon>
        <taxon>Chloroflexota</taxon>
        <taxon>Candidatus Thermofontia</taxon>
        <taxon>Phototrophicales</taxon>
        <taxon>Phototrophicaceae</taxon>
        <taxon>Phototrophicus</taxon>
    </lineage>
</organism>
<keyword evidence="10" id="KW-0408">Iron</keyword>
<evidence type="ECO:0000256" key="6">
    <source>
        <dbReference type="ARBA" id="ARBA00022692"/>
    </source>
</evidence>
<evidence type="ECO:0000256" key="8">
    <source>
        <dbReference type="ARBA" id="ARBA00022982"/>
    </source>
</evidence>
<keyword evidence="11 12" id="KW-0472">Membrane</keyword>
<evidence type="ECO:0000256" key="2">
    <source>
        <dbReference type="ARBA" id="ARBA00007543"/>
    </source>
</evidence>
<feature type="transmembrane region" description="Helical" evidence="12">
    <location>
        <begin position="116"/>
        <end position="139"/>
    </location>
</feature>
<dbReference type="PANTHER" id="PTHR43141">
    <property type="entry name" value="CYTOCHROME BD2 SUBUNIT II"/>
    <property type="match status" value="1"/>
</dbReference>
<dbReference type="PANTHER" id="PTHR43141:SF5">
    <property type="entry name" value="CYTOCHROME BD-I UBIQUINOL OXIDASE SUBUNIT 2"/>
    <property type="match status" value="1"/>
</dbReference>
<feature type="transmembrane region" description="Helical" evidence="12">
    <location>
        <begin position="84"/>
        <end position="104"/>
    </location>
</feature>
<dbReference type="GO" id="GO:0019646">
    <property type="term" value="P:aerobic electron transport chain"/>
    <property type="evidence" value="ECO:0007669"/>
    <property type="project" value="TreeGrafter"/>
</dbReference>
<dbReference type="KEGG" id="pmet:G4Y79_09510"/>
<dbReference type="InterPro" id="IPR003317">
    <property type="entry name" value="Cyt-d_oxidase_su2"/>
</dbReference>
<evidence type="ECO:0000256" key="12">
    <source>
        <dbReference type="SAM" id="Phobius"/>
    </source>
</evidence>
<dbReference type="PIRSF" id="PIRSF000267">
    <property type="entry name" value="Cyt_oxidse_sub2"/>
    <property type="match status" value="1"/>
</dbReference>
<evidence type="ECO:0000256" key="5">
    <source>
        <dbReference type="ARBA" id="ARBA00022617"/>
    </source>
</evidence>
<comment type="subcellular location">
    <subcellularLocation>
        <location evidence="1">Cell membrane</location>
        <topology evidence="1">Multi-pass membrane protein</topology>
    </subcellularLocation>
</comment>
<dbReference type="GO" id="GO:0016682">
    <property type="term" value="F:oxidoreductase activity, acting on diphenols and related substances as donors, oxygen as acceptor"/>
    <property type="evidence" value="ECO:0007669"/>
    <property type="project" value="TreeGrafter"/>
</dbReference>
<gene>
    <name evidence="13" type="primary">cydB</name>
    <name evidence="13" type="ORF">G4Y79_09510</name>
</gene>
<keyword evidence="14" id="KW-1185">Reference proteome</keyword>
<evidence type="ECO:0000313" key="14">
    <source>
        <dbReference type="Proteomes" id="UP000594468"/>
    </source>
</evidence>
<dbReference type="GO" id="GO:0070069">
    <property type="term" value="C:cytochrome complex"/>
    <property type="evidence" value="ECO:0007669"/>
    <property type="project" value="TreeGrafter"/>
</dbReference>
<evidence type="ECO:0000256" key="7">
    <source>
        <dbReference type="ARBA" id="ARBA00022723"/>
    </source>
</evidence>
<dbReference type="GO" id="GO:0005886">
    <property type="term" value="C:plasma membrane"/>
    <property type="evidence" value="ECO:0007669"/>
    <property type="project" value="UniProtKB-SubCell"/>
</dbReference>
<dbReference type="GO" id="GO:0009055">
    <property type="term" value="F:electron transfer activity"/>
    <property type="evidence" value="ECO:0007669"/>
    <property type="project" value="TreeGrafter"/>
</dbReference>
<reference evidence="13 14" key="1">
    <citation type="submission" date="2020-02" db="EMBL/GenBank/DDBJ databases">
        <authorList>
            <person name="Zheng R.K."/>
            <person name="Sun C.M."/>
        </authorList>
    </citation>
    <scope>NUCLEOTIDE SEQUENCE [LARGE SCALE GENOMIC DNA]</scope>
    <source>
        <strain evidence="14">rifampicinis</strain>
    </source>
</reference>
<dbReference type="Proteomes" id="UP000594468">
    <property type="component" value="Chromosome"/>
</dbReference>
<keyword evidence="8" id="KW-0249">Electron transport</keyword>
<feature type="transmembrane region" description="Helical" evidence="12">
    <location>
        <begin position="300"/>
        <end position="322"/>
    </location>
</feature>
<sequence length="339" mass="37697">MTLDLNTIWFVLVAVLFAGYFFLEGFDFGVGILLPFVAKNDNERRMVINSIGPHWDGNEVWLITAGGAIFAAFPNWYATLFSGFYLALFLILVALIVRGVAFEFRSKHDSASWRRGWDYAIIFGSALPALLWGVAFGNIVRGVPIDESMTFTGNLFTLLNPYSLLFGVVTLVLFTLHGALFLSLKMDGVVLERTKKYIQMLWIPVVVLVVAFVALSYFETDLFEGFNIVQGVGLLAAVVALLSVGWTMRQGRYGASFIGTGVTIIGTVILLFGGLFPRVMPSSMGAEFDLTIYNASSSPYTLQIMTVIALTMVPIVLAYQAWSYWVFRKRLTTDSHLEY</sequence>
<keyword evidence="9 12" id="KW-1133">Transmembrane helix</keyword>
<evidence type="ECO:0000256" key="11">
    <source>
        <dbReference type="ARBA" id="ARBA00023136"/>
    </source>
</evidence>
<keyword evidence="4" id="KW-1003">Cell membrane</keyword>
<dbReference type="GO" id="GO:0046872">
    <property type="term" value="F:metal ion binding"/>
    <property type="evidence" value="ECO:0007669"/>
    <property type="project" value="UniProtKB-KW"/>
</dbReference>
<dbReference type="Pfam" id="PF02322">
    <property type="entry name" value="Cyt_bd_oxida_II"/>
    <property type="match status" value="1"/>
</dbReference>
<dbReference type="EMBL" id="CP062983">
    <property type="protein sequence ID" value="QPC84593.1"/>
    <property type="molecule type" value="Genomic_DNA"/>
</dbReference>
<feature type="transmembrane region" description="Helical" evidence="12">
    <location>
        <begin position="159"/>
        <end position="184"/>
    </location>
</feature>
<dbReference type="AlphaFoldDB" id="A0A7S8ED79"/>